<reference evidence="1" key="1">
    <citation type="journal article" date="2013" name="Appl. Environ. Microbiol.">
        <title>Genetic analysis of capsular polysaccharide synthesis gene clusters from all serotypes of Streptococcus suis: potential mechanisms for generation of capsular variation.</title>
        <authorList>
            <person name="Okura M."/>
            <person name="Takamatsu D."/>
            <person name="Maruyama F."/>
            <person name="Nozawa T."/>
            <person name="Nakagawa I."/>
            <person name="Osaki M."/>
            <person name="Sekizaki T."/>
            <person name="Gottschalk M."/>
            <person name="Kumagai Y."/>
            <person name="Hamada S."/>
        </authorList>
    </citation>
    <scope>NUCLEOTIDE SEQUENCE</scope>
    <source>
        <strain evidence="1">88-1861</strain>
    </source>
</reference>
<organism evidence="1">
    <name type="scientific">Streptococcus suis</name>
    <dbReference type="NCBI Taxonomy" id="1307"/>
    <lineage>
        <taxon>Bacteria</taxon>
        <taxon>Bacillati</taxon>
        <taxon>Bacillota</taxon>
        <taxon>Bacilli</taxon>
        <taxon>Lactobacillales</taxon>
        <taxon>Streptococcaceae</taxon>
        <taxon>Streptococcus</taxon>
    </lineage>
</organism>
<dbReference type="AlphaFoldDB" id="M1VJZ4"/>
<dbReference type="EMBL" id="AB737828">
    <property type="protein sequence ID" value="BAM94864.1"/>
    <property type="molecule type" value="Genomic_DNA"/>
</dbReference>
<accession>M1VJZ4</accession>
<name>M1VJZ4_STRSU</name>
<protein>
    <submittedName>
        <fullName evidence="1">Uncharacterized protein</fullName>
    </submittedName>
</protein>
<gene>
    <name evidence="1" type="primary">cps22T</name>
</gene>
<sequence>MEIQFNTYSSLGGAVKKQLSRGRYTISDRICKLEIIINNEVSSITLDDNHYVPNVKNCSSLPSEPSVRLFDNFLNQFINNNGSNCSLIDALLEYQEANLHYGYQIEDKIFYKLYSKDEKLLNTGLRSQYGAKWIDYSAQLSNGEGIIFDKDNINGLWAMKSSELNNIVYCIDTYGDHLFTLELLPDSLYLQTKNEIIGHNFKVIRSMKLSKNHWFRKIQLHFINLRRKLDI</sequence>
<evidence type="ECO:0000313" key="1">
    <source>
        <dbReference type="EMBL" id="BAM94864.1"/>
    </source>
</evidence>
<proteinExistence type="predicted"/>